<evidence type="ECO:0000313" key="1">
    <source>
        <dbReference type="EMBL" id="GAA99889.1"/>
    </source>
</evidence>
<gene>
    <name evidence="1" type="primary">Mo06592</name>
    <name evidence="1" type="ORF">E5Q_06592</name>
</gene>
<dbReference type="EMBL" id="BABT02000241">
    <property type="protein sequence ID" value="GAA99889.1"/>
    <property type="molecule type" value="Genomic_DNA"/>
</dbReference>
<dbReference type="Proteomes" id="UP000009131">
    <property type="component" value="Unassembled WGS sequence"/>
</dbReference>
<accession>G7EAM9</accession>
<proteinExistence type="predicted"/>
<name>G7EAM9_MIXOS</name>
<reference evidence="1 2" key="1">
    <citation type="journal article" date="2011" name="J. Gen. Appl. Microbiol.">
        <title>Draft genome sequencing of the enigmatic basidiomycete Mixia osmundae.</title>
        <authorList>
            <person name="Nishida H."/>
            <person name="Nagatsuka Y."/>
            <person name="Sugiyama J."/>
        </authorList>
    </citation>
    <scope>NUCLEOTIDE SEQUENCE [LARGE SCALE GENOMIC DNA]</scope>
    <source>
        <strain evidence="2">CBS 9802 / IAM 14324 / JCM 22182 / KY 12970</strain>
    </source>
</reference>
<dbReference type="AlphaFoldDB" id="G7EAM9"/>
<organism evidence="1 2">
    <name type="scientific">Mixia osmundae (strain CBS 9802 / IAM 14324 / JCM 22182 / KY 12970)</name>
    <dbReference type="NCBI Taxonomy" id="764103"/>
    <lineage>
        <taxon>Eukaryota</taxon>
        <taxon>Fungi</taxon>
        <taxon>Dikarya</taxon>
        <taxon>Basidiomycota</taxon>
        <taxon>Pucciniomycotina</taxon>
        <taxon>Mixiomycetes</taxon>
        <taxon>Mixiales</taxon>
        <taxon>Mixiaceae</taxon>
        <taxon>Mixia</taxon>
    </lineage>
</organism>
<dbReference type="HOGENOM" id="CLU_3224745_0_0_1"/>
<sequence length="44" mass="5086">MRCLLPLYLLPLPRPYTRRLVIVALLHPAHPYERPEVVAVPSKP</sequence>
<reference evidence="1 2" key="2">
    <citation type="journal article" date="2012" name="Open Biol.">
        <title>Characteristics of nucleosomes and linker DNA regions on the genome of the basidiomycete Mixia osmundae revealed by mono- and dinucleosome mapping.</title>
        <authorList>
            <person name="Nishida H."/>
            <person name="Kondo S."/>
            <person name="Matsumoto T."/>
            <person name="Suzuki Y."/>
            <person name="Yoshikawa H."/>
            <person name="Taylor T.D."/>
            <person name="Sugiyama J."/>
        </authorList>
    </citation>
    <scope>NUCLEOTIDE SEQUENCE [LARGE SCALE GENOMIC DNA]</scope>
    <source>
        <strain evidence="2">CBS 9802 / IAM 14324 / JCM 22182 / KY 12970</strain>
    </source>
</reference>
<protein>
    <submittedName>
        <fullName evidence="1">Uncharacterized protein</fullName>
    </submittedName>
</protein>
<comment type="caution">
    <text evidence="1">The sequence shown here is derived from an EMBL/GenBank/DDBJ whole genome shotgun (WGS) entry which is preliminary data.</text>
</comment>
<dbReference type="InParanoid" id="G7EAM9"/>
<evidence type="ECO:0000313" key="2">
    <source>
        <dbReference type="Proteomes" id="UP000009131"/>
    </source>
</evidence>
<keyword evidence="2" id="KW-1185">Reference proteome</keyword>